<comment type="similarity">
    <text evidence="3">Belongs to the PIGC family.</text>
</comment>
<dbReference type="Pfam" id="PF06432">
    <property type="entry name" value="GPI2"/>
    <property type="match status" value="1"/>
</dbReference>
<accession>A0A8H6IK29</accession>
<gene>
    <name evidence="9" type="ORF">DFP72DRAFT_865319</name>
</gene>
<dbReference type="GO" id="GO:0006506">
    <property type="term" value="P:GPI anchor biosynthetic process"/>
    <property type="evidence" value="ECO:0007669"/>
    <property type="project" value="UniProtKB-UniPathway"/>
</dbReference>
<evidence type="ECO:0000256" key="1">
    <source>
        <dbReference type="ARBA" id="ARBA00004141"/>
    </source>
</evidence>
<dbReference type="GO" id="GO:0000506">
    <property type="term" value="C:glycosylphosphatidylinositol-N-acetylglucosaminyltransferase (GPI-GnT) complex"/>
    <property type="evidence" value="ECO:0007669"/>
    <property type="project" value="TreeGrafter"/>
</dbReference>
<evidence type="ECO:0000256" key="8">
    <source>
        <dbReference type="SAM" id="Phobius"/>
    </source>
</evidence>
<feature type="transmembrane region" description="Helical" evidence="8">
    <location>
        <begin position="262"/>
        <end position="284"/>
    </location>
</feature>
<evidence type="ECO:0000256" key="2">
    <source>
        <dbReference type="ARBA" id="ARBA00004687"/>
    </source>
</evidence>
<organism evidence="9 10">
    <name type="scientific">Ephemerocybe angulata</name>
    <dbReference type="NCBI Taxonomy" id="980116"/>
    <lineage>
        <taxon>Eukaryota</taxon>
        <taxon>Fungi</taxon>
        <taxon>Dikarya</taxon>
        <taxon>Basidiomycota</taxon>
        <taxon>Agaricomycotina</taxon>
        <taxon>Agaricomycetes</taxon>
        <taxon>Agaricomycetidae</taxon>
        <taxon>Agaricales</taxon>
        <taxon>Agaricineae</taxon>
        <taxon>Psathyrellaceae</taxon>
        <taxon>Ephemerocybe</taxon>
    </lineage>
</organism>
<keyword evidence="5 8" id="KW-0812">Transmembrane</keyword>
<reference evidence="9 10" key="1">
    <citation type="submission" date="2020-07" db="EMBL/GenBank/DDBJ databases">
        <title>Comparative genomics of pyrophilous fungi reveals a link between fire events and developmental genes.</title>
        <authorList>
            <consortium name="DOE Joint Genome Institute"/>
            <person name="Steindorff A.S."/>
            <person name="Carver A."/>
            <person name="Calhoun S."/>
            <person name="Stillman K."/>
            <person name="Liu H."/>
            <person name="Lipzen A."/>
            <person name="Pangilinan J."/>
            <person name="Labutti K."/>
            <person name="Bruns T.D."/>
            <person name="Grigoriev I.V."/>
        </authorList>
    </citation>
    <scope>NUCLEOTIDE SEQUENCE [LARGE SCALE GENOMIC DNA]</scope>
    <source>
        <strain evidence="9 10">CBS 144469</strain>
    </source>
</reference>
<keyword evidence="6 8" id="KW-1133">Transmembrane helix</keyword>
<dbReference type="EMBL" id="JACGCI010000001">
    <property type="protein sequence ID" value="KAF6766013.1"/>
    <property type="molecule type" value="Genomic_DNA"/>
</dbReference>
<sequence>MESATLTEEWKRVLWKSQPYPDNYVPPEVFLASLQRNAHFRPYTYWPLVFLACTITQHVSVILVFLGTFVRLNEHLLDPRTLIWACIASFLVCYAMWILLDRGKRHPNVQKSGDSNSKNHLKTLKSSIMVFLTLVSLSPVLRTLTAATSSDSIWALSAVLFLLNTLLADYTATNNAQHGEIHSRLTSVLSMNAAISASVVLASRLSTDISVFALILFAVLSFVLYPIMKPRLQGLSTGLWLFITAALCGFAVYLLAPLSTTVTAICAVVLFSITFVAPMLLVWAQKYKNNIRGPWDVAVPKVR</sequence>
<evidence type="ECO:0000256" key="3">
    <source>
        <dbReference type="ARBA" id="ARBA00008321"/>
    </source>
</evidence>
<dbReference type="GO" id="GO:0016757">
    <property type="term" value="F:glycosyltransferase activity"/>
    <property type="evidence" value="ECO:0007669"/>
    <property type="project" value="UniProtKB-KW"/>
</dbReference>
<feature type="transmembrane region" description="Helical" evidence="8">
    <location>
        <begin position="45"/>
        <end position="70"/>
    </location>
</feature>
<evidence type="ECO:0000313" key="10">
    <source>
        <dbReference type="Proteomes" id="UP000521943"/>
    </source>
</evidence>
<dbReference type="InterPro" id="IPR009450">
    <property type="entry name" value="Plno_GlcNAc_GPI2"/>
</dbReference>
<dbReference type="PIRSF" id="PIRSF016104">
    <property type="entry name" value="GPI2"/>
    <property type="match status" value="1"/>
</dbReference>
<evidence type="ECO:0000256" key="7">
    <source>
        <dbReference type="ARBA" id="ARBA00023136"/>
    </source>
</evidence>
<dbReference type="PANTHER" id="PTHR12982:SF0">
    <property type="entry name" value="PHOSPHATIDYLINOSITOL N-ACETYLGLUCOSAMINYLTRANSFERASE SUBUNIT C"/>
    <property type="match status" value="1"/>
</dbReference>
<protein>
    <submittedName>
        <fullName evidence="9">Phosphatidylinositol N-acetylglucosaminyltransferase subunit C</fullName>
    </submittedName>
</protein>
<feature type="transmembrane region" description="Helical" evidence="8">
    <location>
        <begin position="82"/>
        <end position="100"/>
    </location>
</feature>
<keyword evidence="9" id="KW-0808">Transferase</keyword>
<dbReference type="PANTHER" id="PTHR12982">
    <property type="entry name" value="PHOSPHATIDYLINOSITOL GLYCAN, CLASS C"/>
    <property type="match status" value="1"/>
</dbReference>
<name>A0A8H6IK29_9AGAR</name>
<evidence type="ECO:0000256" key="5">
    <source>
        <dbReference type="ARBA" id="ARBA00022692"/>
    </source>
</evidence>
<comment type="pathway">
    <text evidence="2">Glycolipid biosynthesis; glycosylphosphatidylinositol-anchor biosynthesis.</text>
</comment>
<keyword evidence="4" id="KW-0337">GPI-anchor biosynthesis</keyword>
<feature type="transmembrane region" description="Helical" evidence="8">
    <location>
        <begin position="239"/>
        <end position="256"/>
    </location>
</feature>
<keyword evidence="7 8" id="KW-0472">Membrane</keyword>
<dbReference type="Proteomes" id="UP000521943">
    <property type="component" value="Unassembled WGS sequence"/>
</dbReference>
<dbReference type="UniPathway" id="UPA00196"/>
<keyword evidence="9" id="KW-0328">Glycosyltransferase</keyword>
<comment type="caution">
    <text evidence="9">The sequence shown here is derived from an EMBL/GenBank/DDBJ whole genome shotgun (WGS) entry which is preliminary data.</text>
</comment>
<dbReference type="OrthoDB" id="196709at2759"/>
<keyword evidence="10" id="KW-1185">Reference proteome</keyword>
<dbReference type="AlphaFoldDB" id="A0A8H6IK29"/>
<evidence type="ECO:0000256" key="6">
    <source>
        <dbReference type="ARBA" id="ARBA00022989"/>
    </source>
</evidence>
<proteinExistence type="inferred from homology"/>
<feature type="transmembrane region" description="Helical" evidence="8">
    <location>
        <begin position="121"/>
        <end position="141"/>
    </location>
</feature>
<comment type="subcellular location">
    <subcellularLocation>
        <location evidence="1">Membrane</location>
        <topology evidence="1">Multi-pass membrane protein</topology>
    </subcellularLocation>
</comment>
<feature type="transmembrane region" description="Helical" evidence="8">
    <location>
        <begin position="209"/>
        <end position="227"/>
    </location>
</feature>
<evidence type="ECO:0000256" key="4">
    <source>
        <dbReference type="ARBA" id="ARBA00022502"/>
    </source>
</evidence>
<evidence type="ECO:0000313" key="9">
    <source>
        <dbReference type="EMBL" id="KAF6766013.1"/>
    </source>
</evidence>